<dbReference type="PIRSF" id="PIRSF006066">
    <property type="entry name" value="HI0050"/>
    <property type="match status" value="1"/>
</dbReference>
<evidence type="ECO:0000256" key="4">
    <source>
        <dbReference type="ARBA" id="ARBA00022692"/>
    </source>
</evidence>
<sequence length="434" mass="45554">MSDLTIGILGFIALFGLMILRTPVAFAMLMVGFFGTWWIDGLRRAGAIMMTETYSSVANYSLIVIPMFILLGNVSSEAGFSRGLYDAAYAWVGRFRGGLATASVMGCAAFSAVSGSSVATAVTIGKVALPEMKRLGYGDGISTGSIAAGGTLGFLIPPSTGFVIYAILTEESIGRLFMAGVLPGALMMALFIVAIWVVTLIDPTQGPKGEKVAFAARMRALMTALPLLTVIIVSIGGIYLGVFTPVEASGVGAALTVILAFATRSIRLGGFNRAVMDTVRTTAMLYMIVVGANVLNPFLALTDIPNALGAALNAFGIGAYGTLLVILLSYVVLGMFLDGLAMLVITVPIYYPVIMALGFDPIWFGVIAVIVIEMGMITPPVGLNVFVVRNVAENVPLATVFRGVLPFLIAMIVCIILIILFPGIALLIPNSMFG</sequence>
<dbReference type="RefSeq" id="WP_119398769.1">
    <property type="nucleotide sequence ID" value="NZ_QWJJ01000007.1"/>
</dbReference>
<comment type="similarity">
    <text evidence="7">Belongs to the TRAP transporter large permease family.</text>
</comment>
<feature type="transmembrane region" description="Helical" evidence="7">
    <location>
        <begin position="6"/>
        <end position="39"/>
    </location>
</feature>
<reference evidence="9 10" key="1">
    <citation type="submission" date="2018-08" db="EMBL/GenBank/DDBJ databases">
        <title>Pseudooceanicola sediminis CY03 in the family Rhodobacteracea.</title>
        <authorList>
            <person name="Zhang Y.-J."/>
        </authorList>
    </citation>
    <scope>NUCLEOTIDE SEQUENCE [LARGE SCALE GENOMIC DNA]</scope>
    <source>
        <strain evidence="9 10">CY03</strain>
    </source>
</reference>
<evidence type="ECO:0000256" key="6">
    <source>
        <dbReference type="ARBA" id="ARBA00023136"/>
    </source>
</evidence>
<dbReference type="NCBIfam" id="TIGR00786">
    <property type="entry name" value="dctM"/>
    <property type="match status" value="1"/>
</dbReference>
<keyword evidence="3 7" id="KW-0997">Cell inner membrane</keyword>
<evidence type="ECO:0000313" key="9">
    <source>
        <dbReference type="EMBL" id="RII38859.1"/>
    </source>
</evidence>
<feature type="transmembrane region" description="Helical" evidence="7">
    <location>
        <begin position="363"/>
        <end position="388"/>
    </location>
</feature>
<feature type="transmembrane region" description="Helical" evidence="7">
    <location>
        <begin position="248"/>
        <end position="266"/>
    </location>
</feature>
<evidence type="ECO:0000256" key="7">
    <source>
        <dbReference type="RuleBase" id="RU369079"/>
    </source>
</evidence>
<feature type="domain" description="TRAP C4-dicarboxylate transport system permease DctM subunit" evidence="8">
    <location>
        <begin position="11"/>
        <end position="424"/>
    </location>
</feature>
<comment type="function">
    <text evidence="7">Part of the tripartite ATP-independent periplasmic (TRAP) transport system.</text>
</comment>
<dbReference type="OrthoDB" id="9790209at2"/>
<keyword evidence="5 7" id="KW-1133">Transmembrane helix</keyword>
<feature type="transmembrane region" description="Helical" evidence="7">
    <location>
        <begin position="340"/>
        <end position="357"/>
    </location>
</feature>
<feature type="transmembrane region" description="Helical" evidence="7">
    <location>
        <begin position="100"/>
        <end position="125"/>
    </location>
</feature>
<feature type="transmembrane region" description="Helical" evidence="7">
    <location>
        <begin position="311"/>
        <end position="333"/>
    </location>
</feature>
<feature type="transmembrane region" description="Helical" evidence="7">
    <location>
        <begin position="221"/>
        <end position="242"/>
    </location>
</feature>
<gene>
    <name evidence="9" type="ORF">DL237_09195</name>
</gene>
<keyword evidence="4 7" id="KW-0812">Transmembrane</keyword>
<evidence type="ECO:0000256" key="5">
    <source>
        <dbReference type="ARBA" id="ARBA00022989"/>
    </source>
</evidence>
<proteinExistence type="inferred from homology"/>
<dbReference type="InterPro" id="IPR010656">
    <property type="entry name" value="DctM"/>
</dbReference>
<keyword evidence="2" id="KW-1003">Cell membrane</keyword>
<dbReference type="PANTHER" id="PTHR33362:SF5">
    <property type="entry name" value="C4-DICARBOXYLATE TRAP TRANSPORTER LARGE PERMEASE PROTEIN DCTM"/>
    <property type="match status" value="1"/>
</dbReference>
<accession>A0A399J319</accession>
<feature type="transmembrane region" description="Helical" evidence="7">
    <location>
        <begin position="400"/>
        <end position="428"/>
    </location>
</feature>
<dbReference type="GO" id="GO:0005886">
    <property type="term" value="C:plasma membrane"/>
    <property type="evidence" value="ECO:0007669"/>
    <property type="project" value="UniProtKB-SubCell"/>
</dbReference>
<keyword evidence="10" id="KW-1185">Reference proteome</keyword>
<dbReference type="GO" id="GO:0022857">
    <property type="term" value="F:transmembrane transporter activity"/>
    <property type="evidence" value="ECO:0007669"/>
    <property type="project" value="UniProtKB-UniRule"/>
</dbReference>
<dbReference type="Proteomes" id="UP000265848">
    <property type="component" value="Unassembled WGS sequence"/>
</dbReference>
<dbReference type="PANTHER" id="PTHR33362">
    <property type="entry name" value="SIALIC ACID TRAP TRANSPORTER PERMEASE PROTEIN SIAT-RELATED"/>
    <property type="match status" value="1"/>
</dbReference>
<comment type="subunit">
    <text evidence="7">The complex comprises the extracytoplasmic solute receptor protein and the two transmembrane proteins.</text>
</comment>
<evidence type="ECO:0000313" key="10">
    <source>
        <dbReference type="Proteomes" id="UP000265848"/>
    </source>
</evidence>
<evidence type="ECO:0000256" key="2">
    <source>
        <dbReference type="ARBA" id="ARBA00022475"/>
    </source>
</evidence>
<comment type="subcellular location">
    <subcellularLocation>
        <location evidence="1 7">Cell inner membrane</location>
        <topology evidence="1 7">Multi-pass membrane protein</topology>
    </subcellularLocation>
</comment>
<dbReference type="AlphaFoldDB" id="A0A399J319"/>
<dbReference type="InterPro" id="IPR004681">
    <property type="entry name" value="TRAP_DctM"/>
</dbReference>
<protein>
    <recommendedName>
        <fullName evidence="7">TRAP transporter large permease protein</fullName>
    </recommendedName>
</protein>
<evidence type="ECO:0000256" key="1">
    <source>
        <dbReference type="ARBA" id="ARBA00004429"/>
    </source>
</evidence>
<feature type="transmembrane region" description="Helical" evidence="7">
    <location>
        <begin position="278"/>
        <end position="299"/>
    </location>
</feature>
<organism evidence="9 10">
    <name type="scientific">Pseudooceanicola sediminis</name>
    <dbReference type="NCBI Taxonomy" id="2211117"/>
    <lineage>
        <taxon>Bacteria</taxon>
        <taxon>Pseudomonadati</taxon>
        <taxon>Pseudomonadota</taxon>
        <taxon>Alphaproteobacteria</taxon>
        <taxon>Rhodobacterales</taxon>
        <taxon>Paracoccaceae</taxon>
        <taxon>Pseudooceanicola</taxon>
    </lineage>
</organism>
<feature type="transmembrane region" description="Helical" evidence="7">
    <location>
        <begin position="60"/>
        <end position="80"/>
    </location>
</feature>
<name>A0A399J319_9RHOB</name>
<evidence type="ECO:0000256" key="3">
    <source>
        <dbReference type="ARBA" id="ARBA00022519"/>
    </source>
</evidence>
<feature type="transmembrane region" description="Helical" evidence="7">
    <location>
        <begin position="180"/>
        <end position="201"/>
    </location>
</feature>
<dbReference type="EMBL" id="QWJJ01000007">
    <property type="protein sequence ID" value="RII38859.1"/>
    <property type="molecule type" value="Genomic_DNA"/>
</dbReference>
<dbReference type="Pfam" id="PF06808">
    <property type="entry name" value="DctM"/>
    <property type="match status" value="1"/>
</dbReference>
<keyword evidence="7" id="KW-0813">Transport</keyword>
<feature type="transmembrane region" description="Helical" evidence="7">
    <location>
        <begin position="146"/>
        <end position="168"/>
    </location>
</feature>
<keyword evidence="6 7" id="KW-0472">Membrane</keyword>
<comment type="caution">
    <text evidence="9">The sequence shown here is derived from an EMBL/GenBank/DDBJ whole genome shotgun (WGS) entry which is preliminary data.</text>
</comment>
<evidence type="ECO:0000259" key="8">
    <source>
        <dbReference type="Pfam" id="PF06808"/>
    </source>
</evidence>